<dbReference type="KEGG" id="pgr:PGTG_20850"/>
<dbReference type="GeneID" id="13543192"/>
<dbReference type="InParanoid" id="H6QPI3"/>
<organism evidence="1 2">
    <name type="scientific">Puccinia graminis f. sp. tritici (strain CRL 75-36-700-3 / race SCCL)</name>
    <name type="common">Black stem rust fungus</name>
    <dbReference type="NCBI Taxonomy" id="418459"/>
    <lineage>
        <taxon>Eukaryota</taxon>
        <taxon>Fungi</taxon>
        <taxon>Dikarya</taxon>
        <taxon>Basidiomycota</taxon>
        <taxon>Pucciniomycotina</taxon>
        <taxon>Pucciniomycetes</taxon>
        <taxon>Pucciniales</taxon>
        <taxon>Pucciniaceae</taxon>
        <taxon>Puccinia</taxon>
    </lineage>
</organism>
<evidence type="ECO:0000313" key="1">
    <source>
        <dbReference type="EMBL" id="EHS63868.1"/>
    </source>
</evidence>
<sequence>MGFLAGEMFRLPNGDQATVALTPNWTPLPFKYLPLLGVGNSKAMPGEKGKGTSVKFGLEWKCPLPNKPRLAGCPVDWAM</sequence>
<dbReference type="HOGENOM" id="CLU_2607150_0_0_1"/>
<name>H6QPI3_PUCGT</name>
<dbReference type="AlphaFoldDB" id="H6QPI3"/>
<dbReference type="Proteomes" id="UP000008783">
    <property type="component" value="Unassembled WGS sequence"/>
</dbReference>
<dbReference type="EMBL" id="DS178265">
    <property type="protein sequence ID" value="EHS63868.1"/>
    <property type="molecule type" value="Genomic_DNA"/>
</dbReference>
<reference evidence="2" key="1">
    <citation type="journal article" date="2011" name="Proc. Natl. Acad. Sci. U.S.A.">
        <title>Obligate biotrophy features unraveled by the genomic analysis of rust fungi.</title>
        <authorList>
            <person name="Duplessis S."/>
            <person name="Cuomo C.A."/>
            <person name="Lin Y.-C."/>
            <person name="Aerts A."/>
            <person name="Tisserant E."/>
            <person name="Veneault-Fourrey C."/>
            <person name="Joly D.L."/>
            <person name="Hacquard S."/>
            <person name="Amselem J."/>
            <person name="Cantarel B.L."/>
            <person name="Chiu R."/>
            <person name="Coutinho P.M."/>
            <person name="Feau N."/>
            <person name="Field M."/>
            <person name="Frey P."/>
            <person name="Gelhaye E."/>
            <person name="Goldberg J."/>
            <person name="Grabherr M.G."/>
            <person name="Kodira C.D."/>
            <person name="Kohler A."/>
            <person name="Kuees U."/>
            <person name="Lindquist E.A."/>
            <person name="Lucas S.M."/>
            <person name="Mago R."/>
            <person name="Mauceli E."/>
            <person name="Morin E."/>
            <person name="Murat C."/>
            <person name="Pangilinan J.L."/>
            <person name="Park R."/>
            <person name="Pearson M."/>
            <person name="Quesneville H."/>
            <person name="Rouhier N."/>
            <person name="Sakthikumar S."/>
            <person name="Salamov A.A."/>
            <person name="Schmutz J."/>
            <person name="Selles B."/>
            <person name="Shapiro H."/>
            <person name="Tanguay P."/>
            <person name="Tuskan G.A."/>
            <person name="Henrissat B."/>
            <person name="Van de Peer Y."/>
            <person name="Rouze P."/>
            <person name="Ellis J.G."/>
            <person name="Dodds P.N."/>
            <person name="Schein J.E."/>
            <person name="Zhong S."/>
            <person name="Hamelin R.C."/>
            <person name="Grigoriev I.V."/>
            <person name="Szabo L.J."/>
            <person name="Martin F."/>
        </authorList>
    </citation>
    <scope>NUCLEOTIDE SEQUENCE [LARGE SCALE GENOMIC DNA]</scope>
    <source>
        <strain evidence="2">CRL 75-36-700-3 / race SCCL</strain>
    </source>
</reference>
<dbReference type="RefSeq" id="XP_003890563.1">
    <property type="nucleotide sequence ID" value="XM_003890514.1"/>
</dbReference>
<keyword evidence="2" id="KW-1185">Reference proteome</keyword>
<proteinExistence type="predicted"/>
<accession>H6QPI3</accession>
<protein>
    <submittedName>
        <fullName evidence="1">Uncharacterized protein</fullName>
    </submittedName>
</protein>
<gene>
    <name evidence="1" type="ORF">PGTG_20850</name>
</gene>
<evidence type="ECO:0000313" key="2">
    <source>
        <dbReference type="Proteomes" id="UP000008783"/>
    </source>
</evidence>
<dbReference type="VEuPathDB" id="FungiDB:PGTG_20850"/>